<evidence type="ECO:0000313" key="3">
    <source>
        <dbReference type="Proteomes" id="UP000799429"/>
    </source>
</evidence>
<keyword evidence="3" id="KW-1185">Reference proteome</keyword>
<evidence type="ECO:0000256" key="1">
    <source>
        <dbReference type="SAM" id="MobiDB-lite"/>
    </source>
</evidence>
<dbReference type="OrthoDB" id="2537141at2759"/>
<comment type="caution">
    <text evidence="2">The sequence shown here is derived from an EMBL/GenBank/DDBJ whole genome shotgun (WGS) entry which is preliminary data.</text>
</comment>
<protein>
    <submittedName>
        <fullName evidence="2">Uncharacterized protein</fullName>
    </submittedName>
</protein>
<feature type="compositionally biased region" description="Basic and acidic residues" evidence="1">
    <location>
        <begin position="68"/>
        <end position="81"/>
    </location>
</feature>
<feature type="region of interest" description="Disordered" evidence="1">
    <location>
        <begin position="33"/>
        <end position="154"/>
    </location>
</feature>
<accession>A0A9P4VPH6</accession>
<dbReference type="AlphaFoldDB" id="A0A9P4VPH6"/>
<feature type="compositionally biased region" description="Basic and acidic residues" evidence="1">
    <location>
        <begin position="114"/>
        <end position="125"/>
    </location>
</feature>
<evidence type="ECO:0000313" key="2">
    <source>
        <dbReference type="EMBL" id="KAF2835499.1"/>
    </source>
</evidence>
<reference evidence="2" key="1">
    <citation type="journal article" date="2020" name="Stud. Mycol.">
        <title>101 Dothideomycetes genomes: a test case for predicting lifestyles and emergence of pathogens.</title>
        <authorList>
            <person name="Haridas S."/>
            <person name="Albert R."/>
            <person name="Binder M."/>
            <person name="Bloem J."/>
            <person name="Labutti K."/>
            <person name="Salamov A."/>
            <person name="Andreopoulos B."/>
            <person name="Baker S."/>
            <person name="Barry K."/>
            <person name="Bills G."/>
            <person name="Bluhm B."/>
            <person name="Cannon C."/>
            <person name="Castanera R."/>
            <person name="Culley D."/>
            <person name="Daum C."/>
            <person name="Ezra D."/>
            <person name="Gonzalez J."/>
            <person name="Henrissat B."/>
            <person name="Kuo A."/>
            <person name="Liang C."/>
            <person name="Lipzen A."/>
            <person name="Lutzoni F."/>
            <person name="Magnuson J."/>
            <person name="Mondo S."/>
            <person name="Nolan M."/>
            <person name="Ohm R."/>
            <person name="Pangilinan J."/>
            <person name="Park H.-J."/>
            <person name="Ramirez L."/>
            <person name="Alfaro M."/>
            <person name="Sun H."/>
            <person name="Tritt A."/>
            <person name="Yoshinaga Y."/>
            <person name="Zwiers L.-H."/>
            <person name="Turgeon B."/>
            <person name="Goodwin S."/>
            <person name="Spatafora J."/>
            <person name="Crous P."/>
            <person name="Grigoriev I."/>
        </authorList>
    </citation>
    <scope>NUCLEOTIDE SEQUENCE</scope>
    <source>
        <strain evidence="2">CBS 101060</strain>
    </source>
</reference>
<dbReference type="EMBL" id="MU006108">
    <property type="protein sequence ID" value="KAF2835499.1"/>
    <property type="molecule type" value="Genomic_DNA"/>
</dbReference>
<gene>
    <name evidence="2" type="ORF">M501DRAFT_1019775</name>
</gene>
<name>A0A9P4VPH6_9PEZI</name>
<organism evidence="2 3">
    <name type="scientific">Patellaria atrata CBS 101060</name>
    <dbReference type="NCBI Taxonomy" id="1346257"/>
    <lineage>
        <taxon>Eukaryota</taxon>
        <taxon>Fungi</taxon>
        <taxon>Dikarya</taxon>
        <taxon>Ascomycota</taxon>
        <taxon>Pezizomycotina</taxon>
        <taxon>Dothideomycetes</taxon>
        <taxon>Dothideomycetes incertae sedis</taxon>
        <taxon>Patellariales</taxon>
        <taxon>Patellariaceae</taxon>
        <taxon>Patellaria</taxon>
    </lineage>
</organism>
<proteinExistence type="predicted"/>
<feature type="compositionally biased region" description="Low complexity" evidence="1">
    <location>
        <begin position="93"/>
        <end position="102"/>
    </location>
</feature>
<sequence>MDKIRIQKWIEQTKIDEEAETLHELGLHPFLAGRGAAADLPPTGRSKRKRSHTDSSLLQAQPACKRSLRGDIDSDAEEKLLKTSSDALLDPGSSASESSTPSNKYQRKPRHKTRPDLYEVKEKSRAKPVNDGGNGKRRKSKRKTRKRKEDRQGTGLVQAFRAKNVASERLTVRSKRTVFLKRTLIGNLLVKTMRASGNVRERSRILSA</sequence>
<dbReference type="Proteomes" id="UP000799429">
    <property type="component" value="Unassembled WGS sequence"/>
</dbReference>
<feature type="compositionally biased region" description="Basic residues" evidence="1">
    <location>
        <begin position="135"/>
        <end position="146"/>
    </location>
</feature>